<dbReference type="Gene3D" id="3.90.226.10">
    <property type="entry name" value="2-enoyl-CoA Hydratase, Chain A, domain 1"/>
    <property type="match status" value="1"/>
</dbReference>
<protein>
    <recommendedName>
        <fullName evidence="6">Enoyl-CoA hydratase</fullName>
    </recommendedName>
</protein>
<keyword evidence="2" id="KW-0843">Virulence</keyword>
<dbReference type="AlphaFoldDB" id="A0A2C5ZDL8"/>
<reference evidence="4 5" key="1">
    <citation type="submission" date="2017-06" db="EMBL/GenBank/DDBJ databases">
        <title>Ant-infecting Ophiocordyceps genomes reveal a high diversity of potential behavioral manipulation genes and a possible major role for enterotoxins.</title>
        <authorList>
            <person name="De Bekker C."/>
            <person name="Evans H.C."/>
            <person name="Brachmann A."/>
            <person name="Hughes D.P."/>
        </authorList>
    </citation>
    <scope>NUCLEOTIDE SEQUENCE [LARGE SCALE GENOMIC DNA]</scope>
    <source>
        <strain evidence="4 5">Map16</strain>
    </source>
</reference>
<dbReference type="FunFam" id="3.90.226.10:FF:000058">
    <property type="entry name" value="Enoyl-CoA hydratase/isomerase family protein"/>
    <property type="match status" value="1"/>
</dbReference>
<dbReference type="Gene3D" id="1.10.12.10">
    <property type="entry name" value="Lyase 2-enoyl-coa Hydratase, Chain A, domain 2"/>
    <property type="match status" value="1"/>
</dbReference>
<dbReference type="InterPro" id="IPR029045">
    <property type="entry name" value="ClpP/crotonase-like_dom_sf"/>
</dbReference>
<gene>
    <name evidence="4" type="ORF">CDD80_7534</name>
</gene>
<dbReference type="InterPro" id="IPR001753">
    <property type="entry name" value="Enoyl-CoA_hydra/iso"/>
</dbReference>
<comment type="similarity">
    <text evidence="1">Belongs to the enoyl-CoA hydratase/isomerase family.</text>
</comment>
<accession>A0A2C5ZDL8</accession>
<evidence type="ECO:0008006" key="6">
    <source>
        <dbReference type="Google" id="ProtNLM"/>
    </source>
</evidence>
<dbReference type="OrthoDB" id="410701at2759"/>
<dbReference type="STRING" id="2004952.A0A2C5ZDL8"/>
<dbReference type="Pfam" id="PF00378">
    <property type="entry name" value="ECH_1"/>
    <property type="match status" value="1"/>
</dbReference>
<dbReference type="PANTHER" id="PTHR11941:SF171">
    <property type="entry name" value="SD19268P"/>
    <property type="match status" value="1"/>
</dbReference>
<evidence type="ECO:0000313" key="4">
    <source>
        <dbReference type="EMBL" id="PHH77963.1"/>
    </source>
</evidence>
<dbReference type="InterPro" id="IPR014748">
    <property type="entry name" value="Enoyl-CoA_hydra_C"/>
</dbReference>
<name>A0A2C5ZDL8_9HYPO</name>
<evidence type="ECO:0000256" key="3">
    <source>
        <dbReference type="ARBA" id="ARBA00023239"/>
    </source>
</evidence>
<dbReference type="GO" id="GO:0016829">
    <property type="term" value="F:lyase activity"/>
    <property type="evidence" value="ECO:0007669"/>
    <property type="project" value="UniProtKB-KW"/>
</dbReference>
<evidence type="ECO:0000313" key="5">
    <source>
        <dbReference type="Proteomes" id="UP000226431"/>
    </source>
</evidence>
<dbReference type="PANTHER" id="PTHR11941">
    <property type="entry name" value="ENOYL-COA HYDRATASE-RELATED"/>
    <property type="match status" value="1"/>
</dbReference>
<comment type="caution">
    <text evidence="4">The sequence shown here is derived from an EMBL/GenBank/DDBJ whole genome shotgun (WGS) entry which is preliminary data.</text>
</comment>
<keyword evidence="3" id="KW-0456">Lyase</keyword>
<dbReference type="Proteomes" id="UP000226431">
    <property type="component" value="Unassembled WGS sequence"/>
</dbReference>
<dbReference type="SUPFAM" id="SSF52096">
    <property type="entry name" value="ClpP/crotonase"/>
    <property type="match status" value="1"/>
</dbReference>
<organism evidence="4 5">
    <name type="scientific">Ophiocordyceps camponoti-rufipedis</name>
    <dbReference type="NCBI Taxonomy" id="2004952"/>
    <lineage>
        <taxon>Eukaryota</taxon>
        <taxon>Fungi</taxon>
        <taxon>Dikarya</taxon>
        <taxon>Ascomycota</taxon>
        <taxon>Pezizomycotina</taxon>
        <taxon>Sordariomycetes</taxon>
        <taxon>Hypocreomycetidae</taxon>
        <taxon>Hypocreales</taxon>
        <taxon>Ophiocordycipitaceae</taxon>
        <taxon>Ophiocordyceps</taxon>
    </lineage>
</organism>
<dbReference type="GO" id="GO:0006635">
    <property type="term" value="P:fatty acid beta-oxidation"/>
    <property type="evidence" value="ECO:0007669"/>
    <property type="project" value="TreeGrafter"/>
</dbReference>
<dbReference type="CDD" id="cd06558">
    <property type="entry name" value="crotonase-like"/>
    <property type="match status" value="1"/>
</dbReference>
<evidence type="ECO:0000256" key="2">
    <source>
        <dbReference type="ARBA" id="ARBA00023026"/>
    </source>
</evidence>
<keyword evidence="5" id="KW-1185">Reference proteome</keyword>
<dbReference type="EMBL" id="NJES01000097">
    <property type="protein sequence ID" value="PHH77963.1"/>
    <property type="molecule type" value="Genomic_DNA"/>
</dbReference>
<sequence>MSRRSLRLPHLFIPRRHSSTAAPLLTQDIKSSSFTGHVRILELNRPQARNALSIELVTALRREILNIRDQYLEDGREKPSLDNAGLLPTRALVVASAVDECFCAGADLKERLGFTPDQTSSFLALLRTTLNDLSTLPIPTISAISSLALGGGLELALATHFRILTANAEVGLPETRLAIIPGAGGTHRLPNLIGRARARDIILTGRRVAGPEAYRIGLADRLIKVRPREAHVLDGSCSPKASLLREARVAARDEALHLANEICKGGPIAVRAALEAVDDASPSSEADMYDRVVDTHDRGEALRAFVEKRKPVFTGR</sequence>
<proteinExistence type="inferred from homology"/>
<dbReference type="GO" id="GO:0005739">
    <property type="term" value="C:mitochondrion"/>
    <property type="evidence" value="ECO:0007669"/>
    <property type="project" value="TreeGrafter"/>
</dbReference>
<evidence type="ECO:0000256" key="1">
    <source>
        <dbReference type="ARBA" id="ARBA00005254"/>
    </source>
</evidence>